<accession>A0A9W6PV44</accession>
<reference evidence="8" key="1">
    <citation type="submission" date="2023-02" db="EMBL/GenBank/DDBJ databases">
        <title>Actinomadura rubrobrunea NBRC 14622.</title>
        <authorList>
            <person name="Ichikawa N."/>
            <person name="Sato H."/>
            <person name="Tonouchi N."/>
        </authorList>
    </citation>
    <scope>NUCLEOTIDE SEQUENCE</scope>
    <source>
        <strain evidence="8">NBRC 14622</strain>
    </source>
</reference>
<dbReference type="GO" id="GO:0004674">
    <property type="term" value="F:protein serine/threonine kinase activity"/>
    <property type="evidence" value="ECO:0007669"/>
    <property type="project" value="UniProtKB-KW"/>
</dbReference>
<dbReference type="PROSITE" id="PS50011">
    <property type="entry name" value="PROTEIN_KINASE_DOM"/>
    <property type="match status" value="1"/>
</dbReference>
<name>A0A9W6PV44_9ACTN</name>
<keyword evidence="6" id="KW-0067">ATP-binding</keyword>
<dbReference type="RefSeq" id="WP_067917342.1">
    <property type="nucleotide sequence ID" value="NZ_BSRZ01000005.1"/>
</dbReference>
<sequence>MSGAWRIAGFEELRELGAGAQGRVVLARHQESGTPVAIKYVRADAEQKKLLRREAVLLGRVDDPHVARLYRLVESEYGAALVMEAIDGVSLKQVLEHHGTLEPEAALLVMKGSLLGLAAAHRVGVVHRDYKPSNVVVRSDGLSKLIDFGIAVLAGQGDRSGTPAYMAPEQWRGEPAVPATDVYAATCVFFECLTGRRPFVGDSTEALQEAHLHAPPPVEEAPEAVRSLLSRGMAKSAEERPGEAAEFVQELEEAATAAYGPDWETRAVQALAGAAAALASFFPLAALLHSAGGAGGGAVSAGGVAASGGAASGGATGGAAASGGGAGGAAVSGGTAGGTAASGAGSSGAVTSGAASSGSAGGTAASSGTSGAGASAATGHASSAAGAHAAGSAGEAAAAGGAGGTATGGGAGGAAVSGGATAAAGAGGAKVGAGVVIAAGAVGVALVAGGGVAVVSALPRDGASARPTATSSARPVAAALVDQREMLNGQRVEVRAKYARLTGPADPAVRQRVDQALRAPLDWTIQRSQASSEESRVACTPSALVSMRASIGVNGPTLISVKYSNSSELYDDSSGRCLRLDGKLPGGAVTVDLKTGRAYTAEDILKPETLTGPGISTLWSRTTVKSQWSYWGPEGCTDEHPVRSDFFPKRSVMAGHRGYPALDPPLITVFLGPDHLEVITDGEGSDCPVETRAAPYAKVRDLLNPQIVGQLPA</sequence>
<evidence type="ECO:0000256" key="5">
    <source>
        <dbReference type="ARBA" id="ARBA00022777"/>
    </source>
</evidence>
<evidence type="ECO:0000313" key="9">
    <source>
        <dbReference type="Proteomes" id="UP001165124"/>
    </source>
</evidence>
<dbReference type="InterPro" id="IPR008271">
    <property type="entry name" value="Ser/Thr_kinase_AS"/>
</dbReference>
<dbReference type="InterPro" id="IPR011009">
    <property type="entry name" value="Kinase-like_dom_sf"/>
</dbReference>
<dbReference type="Pfam" id="PF00069">
    <property type="entry name" value="Pkinase"/>
    <property type="match status" value="1"/>
</dbReference>
<gene>
    <name evidence="8" type="ORF">Arub01_26240</name>
</gene>
<evidence type="ECO:0000256" key="4">
    <source>
        <dbReference type="ARBA" id="ARBA00022741"/>
    </source>
</evidence>
<dbReference type="PANTHER" id="PTHR43289:SF6">
    <property type="entry name" value="SERINE_THREONINE-PROTEIN KINASE NEKL-3"/>
    <property type="match status" value="1"/>
</dbReference>
<keyword evidence="9" id="KW-1185">Reference proteome</keyword>
<keyword evidence="3" id="KW-0808">Transferase</keyword>
<comment type="caution">
    <text evidence="8">The sequence shown here is derived from an EMBL/GenBank/DDBJ whole genome shotgun (WGS) entry which is preliminary data.</text>
</comment>
<dbReference type="InterPro" id="IPR000719">
    <property type="entry name" value="Prot_kinase_dom"/>
</dbReference>
<evidence type="ECO:0000259" key="7">
    <source>
        <dbReference type="PROSITE" id="PS50011"/>
    </source>
</evidence>
<evidence type="ECO:0000256" key="2">
    <source>
        <dbReference type="ARBA" id="ARBA00022527"/>
    </source>
</evidence>
<keyword evidence="5" id="KW-0418">Kinase</keyword>
<feature type="domain" description="Protein kinase" evidence="7">
    <location>
        <begin position="10"/>
        <end position="252"/>
    </location>
</feature>
<dbReference type="Proteomes" id="UP001165124">
    <property type="component" value="Unassembled WGS sequence"/>
</dbReference>
<dbReference type="Gene3D" id="3.30.200.20">
    <property type="entry name" value="Phosphorylase Kinase, domain 1"/>
    <property type="match status" value="1"/>
</dbReference>
<dbReference type="PANTHER" id="PTHR43289">
    <property type="entry name" value="MITOGEN-ACTIVATED PROTEIN KINASE KINASE KINASE 20-RELATED"/>
    <property type="match status" value="1"/>
</dbReference>
<evidence type="ECO:0000256" key="3">
    <source>
        <dbReference type="ARBA" id="ARBA00022679"/>
    </source>
</evidence>
<organism evidence="8 9">
    <name type="scientific">Actinomadura rubrobrunea</name>
    <dbReference type="NCBI Taxonomy" id="115335"/>
    <lineage>
        <taxon>Bacteria</taxon>
        <taxon>Bacillati</taxon>
        <taxon>Actinomycetota</taxon>
        <taxon>Actinomycetes</taxon>
        <taxon>Streptosporangiales</taxon>
        <taxon>Thermomonosporaceae</taxon>
        <taxon>Actinomadura</taxon>
    </lineage>
</organism>
<dbReference type="AlphaFoldDB" id="A0A9W6PV44"/>
<evidence type="ECO:0000256" key="1">
    <source>
        <dbReference type="ARBA" id="ARBA00012513"/>
    </source>
</evidence>
<dbReference type="SUPFAM" id="SSF56112">
    <property type="entry name" value="Protein kinase-like (PK-like)"/>
    <property type="match status" value="1"/>
</dbReference>
<dbReference type="Gene3D" id="1.10.510.10">
    <property type="entry name" value="Transferase(Phosphotransferase) domain 1"/>
    <property type="match status" value="1"/>
</dbReference>
<dbReference type="PROSITE" id="PS00108">
    <property type="entry name" value="PROTEIN_KINASE_ST"/>
    <property type="match status" value="1"/>
</dbReference>
<dbReference type="CDD" id="cd14014">
    <property type="entry name" value="STKc_PknB_like"/>
    <property type="match status" value="1"/>
</dbReference>
<protein>
    <recommendedName>
        <fullName evidence="1">non-specific serine/threonine protein kinase</fullName>
        <ecNumber evidence="1">2.7.11.1</ecNumber>
    </recommendedName>
</protein>
<dbReference type="EMBL" id="BSRZ01000005">
    <property type="protein sequence ID" value="GLW64380.1"/>
    <property type="molecule type" value="Genomic_DNA"/>
</dbReference>
<keyword evidence="2" id="KW-0723">Serine/threonine-protein kinase</keyword>
<evidence type="ECO:0000256" key="6">
    <source>
        <dbReference type="ARBA" id="ARBA00022840"/>
    </source>
</evidence>
<proteinExistence type="predicted"/>
<dbReference type="GO" id="GO:0005524">
    <property type="term" value="F:ATP binding"/>
    <property type="evidence" value="ECO:0007669"/>
    <property type="project" value="UniProtKB-KW"/>
</dbReference>
<evidence type="ECO:0000313" key="8">
    <source>
        <dbReference type="EMBL" id="GLW64380.1"/>
    </source>
</evidence>
<dbReference type="EC" id="2.7.11.1" evidence="1"/>
<keyword evidence="4" id="KW-0547">Nucleotide-binding</keyword>